<dbReference type="AlphaFoldDB" id="A0ABD3XRT4"/>
<gene>
    <name evidence="1" type="ORF">ACJMK2_000077</name>
</gene>
<comment type="caution">
    <text evidence="1">The sequence shown here is derived from an EMBL/GenBank/DDBJ whole genome shotgun (WGS) entry which is preliminary data.</text>
</comment>
<accession>A0ABD3XRT4</accession>
<sequence length="522" mass="58324">MYLLSIYISDNLTEDRICHLLSSESDLTAYLSDDPSEVCIKTLLSQASKLIRKESMKIILSFILQKFTARFSEKHIRIWAGEEVIIPEKVQTVLVCFYSGSLDISMEYFYDIKVIYRDYYTTDRKSSLARVHESKTKSDLTAEQCDLINEAIAMHGECLFAKHSNLEAISSSGIMSSSSRGLVEEPCIILYCRVKSIIPFGEMPFPKRLKVNEAVSIAVDVREGYFSFNADPRNNDKENRFHHERQELMEPLRMGCSVGPAGRPLSGTMGPIVKINSDRIGFLTCAHVVYCESELFDLTQSEPIVLDIVQPPDNDSSASHYKYSHRLCGRVLHAMFRGDFCPSAAEKFGIDAAVIEFTSRFPNAGSFVPIEESQLDETGFSFGQPPMFNTGAMLHYPITHGAQRAVIKIGSESGLTRGLLRLTQGMVRYSTRDGTLRRDNEVRNITMHGLMEISSASFDNNPFSKHGDSGAGVFLVDDDKKLICVGILIGNLNDRIGIALPIDKILTAINSGNDLQIQLKEF</sequence>
<protein>
    <submittedName>
        <fullName evidence="1">Uncharacterized protein</fullName>
    </submittedName>
</protein>
<keyword evidence="2" id="KW-1185">Reference proteome</keyword>
<organism evidence="1 2">
    <name type="scientific">Sinanodonta woodiana</name>
    <name type="common">Chinese pond mussel</name>
    <name type="synonym">Anodonta woodiana</name>
    <dbReference type="NCBI Taxonomy" id="1069815"/>
    <lineage>
        <taxon>Eukaryota</taxon>
        <taxon>Metazoa</taxon>
        <taxon>Spiralia</taxon>
        <taxon>Lophotrochozoa</taxon>
        <taxon>Mollusca</taxon>
        <taxon>Bivalvia</taxon>
        <taxon>Autobranchia</taxon>
        <taxon>Heteroconchia</taxon>
        <taxon>Palaeoheterodonta</taxon>
        <taxon>Unionida</taxon>
        <taxon>Unionoidea</taxon>
        <taxon>Unionidae</taxon>
        <taxon>Unioninae</taxon>
        <taxon>Sinanodonta</taxon>
    </lineage>
</organism>
<dbReference type="Proteomes" id="UP001634394">
    <property type="component" value="Unassembled WGS sequence"/>
</dbReference>
<proteinExistence type="predicted"/>
<name>A0ABD3XRT4_SINWO</name>
<reference evidence="1 2" key="1">
    <citation type="submission" date="2024-11" db="EMBL/GenBank/DDBJ databases">
        <title>Chromosome-level genome assembly of the freshwater bivalve Anodonta woodiana.</title>
        <authorList>
            <person name="Chen X."/>
        </authorList>
    </citation>
    <scope>NUCLEOTIDE SEQUENCE [LARGE SCALE GENOMIC DNA]</scope>
    <source>
        <strain evidence="1">MN2024</strain>
        <tissue evidence="1">Gills</tissue>
    </source>
</reference>
<evidence type="ECO:0000313" key="1">
    <source>
        <dbReference type="EMBL" id="KAL3887683.1"/>
    </source>
</evidence>
<evidence type="ECO:0000313" key="2">
    <source>
        <dbReference type="Proteomes" id="UP001634394"/>
    </source>
</evidence>
<dbReference type="EMBL" id="JBJQND010000001">
    <property type="protein sequence ID" value="KAL3887683.1"/>
    <property type="molecule type" value="Genomic_DNA"/>
</dbReference>